<dbReference type="Gene3D" id="2.60.40.420">
    <property type="entry name" value="Cupredoxins - blue copper proteins"/>
    <property type="match status" value="3"/>
</dbReference>
<dbReference type="InterPro" id="IPR045087">
    <property type="entry name" value="Cu-oxidase_fam"/>
</dbReference>
<dbReference type="PANTHER" id="PTHR48267">
    <property type="entry name" value="CUPREDOXIN SUPERFAMILY PROTEIN"/>
    <property type="match status" value="1"/>
</dbReference>
<gene>
    <name evidence="3" type="ORF">J7302_02615</name>
</gene>
<name>A0ABS5XBH4_9GAMM</name>
<dbReference type="CDD" id="cd13889">
    <property type="entry name" value="CuRO_3_BOD"/>
    <property type="match status" value="1"/>
</dbReference>
<proteinExistence type="predicted"/>
<dbReference type="EMBL" id="JAGTIS010000001">
    <property type="protein sequence ID" value="MBT8765034.1"/>
    <property type="molecule type" value="Genomic_DNA"/>
</dbReference>
<dbReference type="InterPro" id="IPR008972">
    <property type="entry name" value="Cupredoxin"/>
</dbReference>
<evidence type="ECO:0000313" key="3">
    <source>
        <dbReference type="EMBL" id="MBT8765034.1"/>
    </source>
</evidence>
<dbReference type="Pfam" id="PF07731">
    <property type="entry name" value="Cu-oxidase_2"/>
    <property type="match status" value="1"/>
</dbReference>
<reference evidence="3 4" key="1">
    <citation type="submission" date="2021-04" db="EMBL/GenBank/DDBJ databases">
        <title>Pseudomonas boanensis sp. nov., a bacterium isolated from river water used for household purposes in Boane District, Mozambique.</title>
        <authorList>
            <person name="Nicklasson M."/>
            <person name="Martin-Rodriguez A.J."/>
            <person name="Thorell K."/>
            <person name="Neves L."/>
            <person name="Mussagy A."/>
            <person name="Rydberg H.A."/>
            <person name="Hernroth B."/>
            <person name="Svensson-Stadler L."/>
            <person name="Sjoling A."/>
        </authorList>
    </citation>
    <scope>NUCLEOTIDE SEQUENCE [LARGE SCALE GENOMIC DNA]</scope>
    <source>
        <strain evidence="3 4">DB1</strain>
    </source>
</reference>
<dbReference type="InterPro" id="IPR002355">
    <property type="entry name" value="Cu_oxidase_Cu_BS"/>
</dbReference>
<dbReference type="PROSITE" id="PS00080">
    <property type="entry name" value="MULTICOPPER_OXIDASE2"/>
    <property type="match status" value="1"/>
</dbReference>
<evidence type="ECO:0000259" key="2">
    <source>
        <dbReference type="Pfam" id="PF07731"/>
    </source>
</evidence>
<dbReference type="Proteomes" id="UP001519667">
    <property type="component" value="Unassembled WGS sequence"/>
</dbReference>
<keyword evidence="1" id="KW-0479">Metal-binding</keyword>
<dbReference type="SUPFAM" id="SSF49503">
    <property type="entry name" value="Cupredoxins"/>
    <property type="match status" value="3"/>
</dbReference>
<accession>A0ABS5XBH4</accession>
<sequence length="561" mass="63476">MAAPLLLSGRQARAVIVPIIPPSPPTVPWAHELPKQVSPASHVAALNPAPTETANIAAGEAGRNPHQRWAQFAPYAEYYEISATERTDWVYSPSYPPQRIWGYQANIPDMTMPSATFHGHYGRPILCRIYNKLPQNHVGFGTPEISTHLHNLHTGSESDGFPGDYYSPNKAGPTLTAKGKFKDHLYSNVCAGFEARQDLKGDYREALGTLFYHDHTLDFTAPNLYLGLAGFYLLFDDLDSGNEADPSPTALRLPSHPYDYPLNFNDRRFDASGKLYYDQVNPEGVLGDKVLVNGRIEPVLRVAARRYRFRLLNTGPSRFYELFLVSPNDVVQKFTHIGNDGNLFSAPLLNQTSIRLGVAERADIVVDFSRYLIGTQLYLVNRLRQEETRGPKDVKEPGVRVLKIIVDRYPPSQDLSRVPSVLRPYPPITQAEIDSAPVRRWIFERSNGMWAINGKFVDVTNPRAQIPKGASEIWELVNPEDGWSHPIHIHFEEGRILSKTINGVNVPLTPHDQGRKDVYVLEPFATLRVFLRFRDYKGKYVMHCHNLIHEDHAMMLRWDIV</sequence>
<protein>
    <submittedName>
        <fullName evidence="3">Multicopper oxidase domain-containing protein</fullName>
    </submittedName>
</protein>
<organism evidence="3 4">
    <name type="scientific">Metapseudomonas boanensis</name>
    <dbReference type="NCBI Taxonomy" id="2822138"/>
    <lineage>
        <taxon>Bacteria</taxon>
        <taxon>Pseudomonadati</taxon>
        <taxon>Pseudomonadota</taxon>
        <taxon>Gammaproteobacteria</taxon>
        <taxon>Pseudomonadales</taxon>
        <taxon>Pseudomonadaceae</taxon>
        <taxon>Metapseudomonas</taxon>
    </lineage>
</organism>
<keyword evidence="4" id="KW-1185">Reference proteome</keyword>
<evidence type="ECO:0000256" key="1">
    <source>
        <dbReference type="ARBA" id="ARBA00022723"/>
    </source>
</evidence>
<dbReference type="PANTHER" id="PTHR48267:SF1">
    <property type="entry name" value="BILIRUBIN OXIDASE"/>
    <property type="match status" value="1"/>
</dbReference>
<evidence type="ECO:0000313" key="4">
    <source>
        <dbReference type="Proteomes" id="UP001519667"/>
    </source>
</evidence>
<feature type="domain" description="Plastocyanin-like" evidence="2">
    <location>
        <begin position="446"/>
        <end position="558"/>
    </location>
</feature>
<comment type="caution">
    <text evidence="3">The sequence shown here is derived from an EMBL/GenBank/DDBJ whole genome shotgun (WGS) entry which is preliminary data.</text>
</comment>
<dbReference type="InterPro" id="IPR011706">
    <property type="entry name" value="Cu-oxidase_C"/>
</dbReference>